<evidence type="ECO:0008006" key="4">
    <source>
        <dbReference type="Google" id="ProtNLM"/>
    </source>
</evidence>
<dbReference type="STRING" id="882082.SaccyDRAFT_0293"/>
<sequence>MTTRPDTRTAAPTASPEVARNGLGTAGFVVGLIGLILSPLPFIGILAWPLVVLGVIFSAVGISRVKARKATNKGLSIAGLVLSILGVVVSVVMYLAYDQAAKEITEEADRTVDITYRVTGDAPEATISYTTYGDSTSSATEDVTELPWEKTTEASGLLKGGSLSVTLGAEGGSVECTVIVDGKEARTATASGAYNTASCSDF</sequence>
<dbReference type="HOGENOM" id="CLU_1346604_0_0_11"/>
<evidence type="ECO:0000313" key="3">
    <source>
        <dbReference type="Proteomes" id="UP000002791"/>
    </source>
</evidence>
<keyword evidence="1" id="KW-0812">Transmembrane</keyword>
<evidence type="ECO:0000256" key="1">
    <source>
        <dbReference type="SAM" id="Phobius"/>
    </source>
</evidence>
<dbReference type="eggNOG" id="ENOG50339DF">
    <property type="taxonomic scope" value="Bacteria"/>
</dbReference>
<dbReference type="InterPro" id="IPR038468">
    <property type="entry name" value="MmpS_C"/>
</dbReference>
<evidence type="ECO:0000313" key="2">
    <source>
        <dbReference type="EMBL" id="EHR59228.1"/>
    </source>
</evidence>
<organism evidence="2 3">
    <name type="scientific">Saccharomonospora cyanea NA-134</name>
    <dbReference type="NCBI Taxonomy" id="882082"/>
    <lineage>
        <taxon>Bacteria</taxon>
        <taxon>Bacillati</taxon>
        <taxon>Actinomycetota</taxon>
        <taxon>Actinomycetes</taxon>
        <taxon>Pseudonocardiales</taxon>
        <taxon>Pseudonocardiaceae</taxon>
        <taxon>Saccharomonospora</taxon>
    </lineage>
</organism>
<keyword evidence="3" id="KW-1185">Reference proteome</keyword>
<dbReference type="Gene3D" id="2.60.40.2880">
    <property type="entry name" value="MmpS1-5, C-terminal soluble domain"/>
    <property type="match status" value="1"/>
</dbReference>
<protein>
    <recommendedName>
        <fullName evidence="4">DUF4190 domain-containing protein</fullName>
    </recommendedName>
</protein>
<proteinExistence type="predicted"/>
<reference evidence="2 3" key="1">
    <citation type="submission" date="2011-11" db="EMBL/GenBank/DDBJ databases">
        <title>The Noncontiguous Finished sequence of Saccharomonospora cyanea NA-134.</title>
        <authorList>
            <consortium name="US DOE Joint Genome Institute"/>
            <person name="Lucas S."/>
            <person name="Han J."/>
            <person name="Lapidus A."/>
            <person name="Cheng J.-F."/>
            <person name="Goodwin L."/>
            <person name="Pitluck S."/>
            <person name="Peters L."/>
            <person name="Ovchinnikova G."/>
            <person name="Lu M."/>
            <person name="Detter J.C."/>
            <person name="Han C."/>
            <person name="Tapia R."/>
            <person name="Land M."/>
            <person name="Hauser L."/>
            <person name="Kyrpides N."/>
            <person name="Ivanova N."/>
            <person name="Pagani I."/>
            <person name="Brambilla E.-M."/>
            <person name="Klenk H.-P."/>
            <person name="Woyke T."/>
        </authorList>
    </citation>
    <scope>NUCLEOTIDE SEQUENCE [LARGE SCALE GENOMIC DNA]</scope>
    <source>
        <strain evidence="2 3">NA-134</strain>
    </source>
</reference>
<dbReference type="Proteomes" id="UP000002791">
    <property type="component" value="Chromosome"/>
</dbReference>
<keyword evidence="1" id="KW-1133">Transmembrane helix</keyword>
<feature type="transmembrane region" description="Helical" evidence="1">
    <location>
        <begin position="46"/>
        <end position="65"/>
    </location>
</feature>
<feature type="transmembrane region" description="Helical" evidence="1">
    <location>
        <begin position="77"/>
        <end position="97"/>
    </location>
</feature>
<gene>
    <name evidence="2" type="ORF">SaccyDRAFT_0293</name>
</gene>
<name>H5XDZ7_9PSEU</name>
<dbReference type="AlphaFoldDB" id="H5XDZ7"/>
<dbReference type="RefSeq" id="WP_005452931.1">
    <property type="nucleotide sequence ID" value="NZ_CM001440.1"/>
</dbReference>
<keyword evidence="1" id="KW-0472">Membrane</keyword>
<dbReference type="EMBL" id="CM001440">
    <property type="protein sequence ID" value="EHR59228.1"/>
    <property type="molecule type" value="Genomic_DNA"/>
</dbReference>
<feature type="transmembrane region" description="Helical" evidence="1">
    <location>
        <begin position="21"/>
        <end position="40"/>
    </location>
</feature>
<accession>H5XDZ7</accession>
<dbReference type="OrthoDB" id="3556183at2"/>